<evidence type="ECO:0000256" key="1">
    <source>
        <dbReference type="ARBA" id="ARBA00004236"/>
    </source>
</evidence>
<evidence type="ECO:0000259" key="7">
    <source>
        <dbReference type="Pfam" id="PF13190"/>
    </source>
</evidence>
<evidence type="ECO:0000256" key="6">
    <source>
        <dbReference type="SAM" id="Phobius"/>
    </source>
</evidence>
<evidence type="ECO:0000256" key="4">
    <source>
        <dbReference type="ARBA" id="ARBA00022989"/>
    </source>
</evidence>
<comment type="subcellular location">
    <subcellularLocation>
        <location evidence="1">Cell membrane</location>
    </subcellularLocation>
</comment>
<dbReference type="eggNOG" id="arCOG03159">
    <property type="taxonomic scope" value="Archaea"/>
</dbReference>
<keyword evidence="9" id="KW-1185">Reference proteome</keyword>
<protein>
    <recommendedName>
        <fullName evidence="7">PDGLE domain-containing protein</fullName>
    </recommendedName>
</protein>
<dbReference type="OrthoDB" id="88314at2157"/>
<dbReference type="InParanoid" id="D1YXI7"/>
<evidence type="ECO:0000256" key="5">
    <source>
        <dbReference type="ARBA" id="ARBA00023136"/>
    </source>
</evidence>
<keyword evidence="5 6" id="KW-0472">Membrane</keyword>
<accession>D1YXI7</accession>
<reference evidence="8 9" key="1">
    <citation type="journal article" date="2007" name="Appl. Environ. Microbiol.">
        <title>Isolation of key methanogens for global methane emission from rice paddy fields: a novel isolate affiliated with the clone cluster rice cluster I.</title>
        <authorList>
            <person name="Sakai S."/>
            <person name="Imachi H."/>
            <person name="Sekiguchi Y."/>
            <person name="Ohashi A."/>
            <person name="Harada H."/>
            <person name="Kamagata Y."/>
        </authorList>
    </citation>
    <scope>NUCLEOTIDE SEQUENCE [LARGE SCALE GENOMIC DNA]</scope>
    <source>
        <strain evidence="9">DSM 17711 / JCM 13418 / NBRC 101707 / SANAE</strain>
    </source>
</reference>
<dbReference type="KEGG" id="mpd:MCP_1087"/>
<dbReference type="GeneID" id="8681099"/>
<keyword evidence="3 6" id="KW-0812">Transmembrane</keyword>
<evidence type="ECO:0000256" key="2">
    <source>
        <dbReference type="ARBA" id="ARBA00022475"/>
    </source>
</evidence>
<dbReference type="EMBL" id="AP011532">
    <property type="protein sequence ID" value="BAI61159.1"/>
    <property type="molecule type" value="Genomic_DNA"/>
</dbReference>
<dbReference type="InterPro" id="IPR025937">
    <property type="entry name" value="PDGLE_dom"/>
</dbReference>
<evidence type="ECO:0000313" key="8">
    <source>
        <dbReference type="EMBL" id="BAI61159.1"/>
    </source>
</evidence>
<evidence type="ECO:0000313" key="9">
    <source>
        <dbReference type="Proteomes" id="UP000001882"/>
    </source>
</evidence>
<keyword evidence="2" id="KW-1003">Cell membrane</keyword>
<organism evidence="8 9">
    <name type="scientific">Methanocella paludicola (strain DSM 17711 / JCM 13418 / NBRC 101707 / SANAE)</name>
    <dbReference type="NCBI Taxonomy" id="304371"/>
    <lineage>
        <taxon>Archaea</taxon>
        <taxon>Methanobacteriati</taxon>
        <taxon>Methanobacteriota</taxon>
        <taxon>Stenosarchaea group</taxon>
        <taxon>Methanomicrobia</taxon>
        <taxon>Methanocellales</taxon>
        <taxon>Methanocellaceae</taxon>
        <taxon>Methanocella</taxon>
    </lineage>
</organism>
<proteinExistence type="predicted"/>
<dbReference type="AlphaFoldDB" id="D1YXI7"/>
<keyword evidence="4 6" id="KW-1133">Transmembrane helix</keyword>
<evidence type="ECO:0000256" key="3">
    <source>
        <dbReference type="ARBA" id="ARBA00022692"/>
    </source>
</evidence>
<feature type="transmembrane region" description="Helical" evidence="6">
    <location>
        <begin position="77"/>
        <end position="98"/>
    </location>
</feature>
<gene>
    <name evidence="8" type="ordered locus">MCP_1087</name>
</gene>
<reference evidence="9" key="3">
    <citation type="journal article" date="2011" name="PLoS ONE">
        <title>Genome sequence of a mesophilic hydrogenotrophic methanogen Methanocella paludicola, the first cultivated representative of the order Methanocellales.</title>
        <authorList>
            <person name="Sakai S."/>
            <person name="Takaki Y."/>
            <person name="Shimamura S."/>
            <person name="Sekine M."/>
            <person name="Tajima T."/>
            <person name="Kosugi H."/>
            <person name="Ichikawa N."/>
            <person name="Tasumi E."/>
            <person name="Hiraki A.T."/>
            <person name="Shimizu A."/>
            <person name="Kato Y."/>
            <person name="Nishiko R."/>
            <person name="Mori K."/>
            <person name="Fujita N."/>
            <person name="Imachi H."/>
            <person name="Takai K."/>
        </authorList>
    </citation>
    <scope>NUCLEOTIDE SEQUENCE [LARGE SCALE GENOMIC DNA]</scope>
    <source>
        <strain evidence="9">DSM 17711 / JCM 13418 / NBRC 101707 / SANAE</strain>
    </source>
</reference>
<feature type="domain" description="PDGLE" evidence="7">
    <location>
        <begin position="10"/>
        <end position="102"/>
    </location>
</feature>
<dbReference type="STRING" id="304371.MCP_1087"/>
<dbReference type="Pfam" id="PF13190">
    <property type="entry name" value="PDGLE"/>
    <property type="match status" value="1"/>
</dbReference>
<dbReference type="Proteomes" id="UP000001882">
    <property type="component" value="Chromosome"/>
</dbReference>
<sequence>MDKLTRNILIVLALLILLTPLGLLAAGETFGEWSLEGLKERIGYVPPGMSGLSQLWNAPMPDYGIPGLGDTTIGGTIGYVVSAVVGVLVCIGAVYLLGKLVAKNDDKE</sequence>
<dbReference type="GO" id="GO:0005886">
    <property type="term" value="C:plasma membrane"/>
    <property type="evidence" value="ECO:0007669"/>
    <property type="project" value="UniProtKB-SubCell"/>
</dbReference>
<dbReference type="RefSeq" id="WP_012899838.1">
    <property type="nucleotide sequence ID" value="NC_013665.1"/>
</dbReference>
<reference evidence="8 9" key="2">
    <citation type="journal article" date="2008" name="Int. J. Syst. Evol. Microbiol.">
        <title>Methanocella paludicola gen. nov., sp. nov., a methane-producing archaeon, the first isolate of the lineage 'Rice Cluster I', and proposal of the new archaeal order Methanocellales ord. nov.</title>
        <authorList>
            <person name="Sakai S."/>
            <person name="Imachi H."/>
            <person name="Hanada S."/>
            <person name="Ohashi A."/>
            <person name="Harada H."/>
            <person name="Kamagata Y."/>
        </authorList>
    </citation>
    <scope>NUCLEOTIDE SEQUENCE [LARGE SCALE GENOMIC DNA]</scope>
    <source>
        <strain evidence="9">DSM 17711 / JCM 13418 / NBRC 101707 / SANAE</strain>
    </source>
</reference>
<name>D1YXI7_METPS</name>